<dbReference type="EMBL" id="JAMKFE010000004">
    <property type="protein sequence ID" value="MCM5679757.1"/>
    <property type="molecule type" value="Genomic_DNA"/>
</dbReference>
<dbReference type="InterPro" id="IPR044543">
    <property type="entry name" value="YHJQ-like"/>
</dbReference>
<dbReference type="CDD" id="cd08026">
    <property type="entry name" value="DUF326"/>
    <property type="match status" value="1"/>
</dbReference>
<keyword evidence="2" id="KW-1185">Reference proteome</keyword>
<evidence type="ECO:0000313" key="1">
    <source>
        <dbReference type="EMBL" id="MCM5679757.1"/>
    </source>
</evidence>
<dbReference type="Proteomes" id="UP001165541">
    <property type="component" value="Unassembled WGS sequence"/>
</dbReference>
<gene>
    <name evidence="1" type="ORF">M8A51_09435</name>
</gene>
<name>A0ABT0YNC2_9BURK</name>
<comment type="caution">
    <text evidence="1">The sequence shown here is derived from an EMBL/GenBank/DDBJ whole genome shotgun (WGS) entry which is preliminary data.</text>
</comment>
<proteinExistence type="predicted"/>
<organism evidence="1 2">
    <name type="scientific">Caldimonas mangrovi</name>
    <dbReference type="NCBI Taxonomy" id="2944811"/>
    <lineage>
        <taxon>Bacteria</taxon>
        <taxon>Pseudomonadati</taxon>
        <taxon>Pseudomonadota</taxon>
        <taxon>Betaproteobacteria</taxon>
        <taxon>Burkholderiales</taxon>
        <taxon>Sphaerotilaceae</taxon>
        <taxon>Caldimonas</taxon>
    </lineage>
</organism>
<dbReference type="PANTHER" id="PTHR37310:SF1">
    <property type="entry name" value="CYTOPLASMIC PROTEIN"/>
    <property type="match status" value="1"/>
</dbReference>
<dbReference type="Pfam" id="PF03860">
    <property type="entry name" value="Csp"/>
    <property type="match status" value="1"/>
</dbReference>
<dbReference type="RefSeq" id="WP_251777955.1">
    <property type="nucleotide sequence ID" value="NZ_JAMKFE010000004.1"/>
</dbReference>
<protein>
    <submittedName>
        <fullName evidence="1">Four-helix bundle copper-binding protein</fullName>
    </submittedName>
</protein>
<dbReference type="Gene3D" id="1.20.1270.360">
    <property type="match status" value="1"/>
</dbReference>
<sequence length="124" mass="13310">MAHEQHTSCIEACYACADACDRCAMACLAEPDPQQLARCVALTVDCAQACRLASAFMARASAYDGAACAFCTMMCDACAEECERHRTDACLDCARACRRCAGECQAMTEFIPRATDVTGTHAHH</sequence>
<dbReference type="PANTHER" id="PTHR37310">
    <property type="entry name" value="CYTOPLASMIC PROTEIN-RELATED"/>
    <property type="match status" value="1"/>
</dbReference>
<dbReference type="InterPro" id="IPR005560">
    <property type="entry name" value="Csp_YhjQ"/>
</dbReference>
<evidence type="ECO:0000313" key="2">
    <source>
        <dbReference type="Proteomes" id="UP001165541"/>
    </source>
</evidence>
<reference evidence="1" key="1">
    <citation type="submission" date="2022-05" db="EMBL/GenBank/DDBJ databases">
        <title>Schlegelella sp. nov., isolated from mangrove soil.</title>
        <authorList>
            <person name="Liu Y."/>
            <person name="Ge X."/>
            <person name="Liu W."/>
        </authorList>
    </citation>
    <scope>NUCLEOTIDE SEQUENCE</scope>
    <source>
        <strain evidence="1">S2-27</strain>
    </source>
</reference>
<accession>A0ABT0YNC2</accession>